<dbReference type="EMBL" id="WRPP01000005">
    <property type="protein sequence ID" value="MVU80509.1"/>
    <property type="molecule type" value="Genomic_DNA"/>
</dbReference>
<sequence length="94" mass="10090">MEFVDGTDAARLLLSGAVSPELAVDIVWAGGAGTADRFRNRHGPGRGHRVDRRADVHSLGCTLFHLLTGEIPYPVRNSAQLIHGHAHLPVPVPI</sequence>
<dbReference type="Gene3D" id="1.10.510.10">
    <property type="entry name" value="Transferase(Phosphotransferase) domain 1"/>
    <property type="match status" value="1"/>
</dbReference>
<evidence type="ECO:0000313" key="2">
    <source>
        <dbReference type="Proteomes" id="UP000466794"/>
    </source>
</evidence>
<evidence type="ECO:0008006" key="3">
    <source>
        <dbReference type="Google" id="ProtNLM"/>
    </source>
</evidence>
<dbReference type="SUPFAM" id="SSF56112">
    <property type="entry name" value="Protein kinase-like (PK-like)"/>
    <property type="match status" value="1"/>
</dbReference>
<comment type="caution">
    <text evidence="1">The sequence shown here is derived from an EMBL/GenBank/DDBJ whole genome shotgun (WGS) entry which is preliminary data.</text>
</comment>
<dbReference type="AlphaFoldDB" id="A0A7K1V244"/>
<organism evidence="1 2">
    <name type="scientific">Nocardia terrae</name>
    <dbReference type="NCBI Taxonomy" id="2675851"/>
    <lineage>
        <taxon>Bacteria</taxon>
        <taxon>Bacillati</taxon>
        <taxon>Actinomycetota</taxon>
        <taxon>Actinomycetes</taxon>
        <taxon>Mycobacteriales</taxon>
        <taxon>Nocardiaceae</taxon>
        <taxon>Nocardia</taxon>
    </lineage>
</organism>
<evidence type="ECO:0000313" key="1">
    <source>
        <dbReference type="EMBL" id="MVU80509.1"/>
    </source>
</evidence>
<proteinExistence type="predicted"/>
<accession>A0A7K1V244</accession>
<dbReference type="Proteomes" id="UP000466794">
    <property type="component" value="Unassembled WGS sequence"/>
</dbReference>
<dbReference type="RefSeq" id="WP_157390133.1">
    <property type="nucleotide sequence ID" value="NZ_WRPP01000005.1"/>
</dbReference>
<gene>
    <name evidence="1" type="ORF">GPX89_25075</name>
</gene>
<reference evidence="1 2" key="1">
    <citation type="submission" date="2019-12" db="EMBL/GenBank/DDBJ databases">
        <title>Nocardia sp. nov. ET3-3 isolated from soil.</title>
        <authorList>
            <person name="Kanchanasin P."/>
            <person name="Tanasupawat S."/>
            <person name="Yuki M."/>
            <person name="Kudo T."/>
        </authorList>
    </citation>
    <scope>NUCLEOTIDE SEQUENCE [LARGE SCALE GENOMIC DNA]</scope>
    <source>
        <strain evidence="1 2">ET3-3</strain>
    </source>
</reference>
<protein>
    <recommendedName>
        <fullName evidence="3">Protein kinase domain-containing protein</fullName>
    </recommendedName>
</protein>
<name>A0A7K1V244_9NOCA</name>
<keyword evidence="2" id="KW-1185">Reference proteome</keyword>
<dbReference type="InterPro" id="IPR011009">
    <property type="entry name" value="Kinase-like_dom_sf"/>
</dbReference>